<keyword evidence="4" id="KW-0472">Membrane</keyword>
<dbReference type="KEGG" id="senf:GJR95_33830"/>
<evidence type="ECO:0000259" key="6">
    <source>
        <dbReference type="Pfam" id="PF07980"/>
    </source>
</evidence>
<evidence type="ECO:0000256" key="1">
    <source>
        <dbReference type="ARBA" id="ARBA00004442"/>
    </source>
</evidence>
<dbReference type="AlphaFoldDB" id="A0A6P1W6L9"/>
<keyword evidence="5" id="KW-0998">Cell outer membrane</keyword>
<evidence type="ECO:0000313" key="8">
    <source>
        <dbReference type="EMBL" id="QHV99687.1"/>
    </source>
</evidence>
<proteinExistence type="inferred from homology"/>
<dbReference type="PROSITE" id="PS51257">
    <property type="entry name" value="PROKAR_LIPOPROTEIN"/>
    <property type="match status" value="1"/>
</dbReference>
<dbReference type="Pfam" id="PF14322">
    <property type="entry name" value="SusD-like_3"/>
    <property type="match status" value="1"/>
</dbReference>
<dbReference type="InterPro" id="IPR012944">
    <property type="entry name" value="SusD_RagB_dom"/>
</dbReference>
<name>A0A6P1W6L9_9BACT</name>
<evidence type="ECO:0000256" key="5">
    <source>
        <dbReference type="ARBA" id="ARBA00023237"/>
    </source>
</evidence>
<dbReference type="RefSeq" id="WP_162390083.1">
    <property type="nucleotide sequence ID" value="NZ_CP045997.1"/>
</dbReference>
<evidence type="ECO:0000259" key="7">
    <source>
        <dbReference type="Pfam" id="PF14322"/>
    </source>
</evidence>
<dbReference type="Gene3D" id="1.25.40.390">
    <property type="match status" value="1"/>
</dbReference>
<evidence type="ECO:0000256" key="2">
    <source>
        <dbReference type="ARBA" id="ARBA00006275"/>
    </source>
</evidence>
<sequence>MKTKLIATWLLGIALTGCQKDFLTVIPETALSSATFFKTEADFQQAVNGAYVPFRQMYNERAWVLEEMHSDNTYYARNTLYGAVDPTENVADFAVPTANGVTANDNVLVQYRLNYVIIARANQILALIDGAGITFSTPANKDNLKGQALFLRAFAYFDLIRLFGKVPLHLVPITGREDAALPLSTAEQVYAQIEKDATDASKLLLNKAKQEAGRATSGAAKTLLANLYLTQKKWAQVEPLMKDVVTNDGYTLMPDYNNAFAFTSTNKNNQESVFEVQYMEGSAGYNGNQIYRFLPSPISAAEIAPITGTSNPQPTSQESNNIPTPDLIAAYEPGDKRKDISIGTVVLNGSLRAEKTYPYIKKYARTHSLHNNTGQNWPVYRYAEVLLFLAESLNEQGKAGEAATYINQVRTRAGLAATKATSQADMREAIFKERRVELAFENKRWFDLTRTGRVKEIIGAYGAKVKANPAAYYFPAGAVPPPNAFTVLDDYYGLPAVEAALTPNF</sequence>
<protein>
    <submittedName>
        <fullName evidence="8">RagB/SusD family nutrient uptake outer membrane protein</fullName>
    </submittedName>
</protein>
<dbReference type="EMBL" id="CP045997">
    <property type="protein sequence ID" value="QHV99687.1"/>
    <property type="molecule type" value="Genomic_DNA"/>
</dbReference>
<reference evidence="8 9" key="1">
    <citation type="submission" date="2019-11" db="EMBL/GenBank/DDBJ databases">
        <title>Spirosoma endbachense sp. nov., isolated from a natural salt meadow.</title>
        <authorList>
            <person name="Rojas J."/>
            <person name="Ambika Manirajan B."/>
            <person name="Ratering S."/>
            <person name="Suarez C."/>
            <person name="Geissler-Plaum R."/>
            <person name="Schnell S."/>
        </authorList>
    </citation>
    <scope>NUCLEOTIDE SEQUENCE [LARGE SCALE GENOMIC DNA]</scope>
    <source>
        <strain evidence="8 9">I-24</strain>
    </source>
</reference>
<dbReference type="InterPro" id="IPR011990">
    <property type="entry name" value="TPR-like_helical_dom_sf"/>
</dbReference>
<comment type="similarity">
    <text evidence="2">Belongs to the SusD family.</text>
</comment>
<feature type="domain" description="SusD-like N-terminal" evidence="7">
    <location>
        <begin position="21"/>
        <end position="229"/>
    </location>
</feature>
<dbReference type="GO" id="GO:0009279">
    <property type="term" value="C:cell outer membrane"/>
    <property type="evidence" value="ECO:0007669"/>
    <property type="project" value="UniProtKB-SubCell"/>
</dbReference>
<evidence type="ECO:0000256" key="4">
    <source>
        <dbReference type="ARBA" id="ARBA00023136"/>
    </source>
</evidence>
<gene>
    <name evidence="8" type="ORF">GJR95_33830</name>
</gene>
<dbReference type="SUPFAM" id="SSF48452">
    <property type="entry name" value="TPR-like"/>
    <property type="match status" value="1"/>
</dbReference>
<keyword evidence="9" id="KW-1185">Reference proteome</keyword>
<feature type="domain" description="RagB/SusD" evidence="6">
    <location>
        <begin position="340"/>
        <end position="475"/>
    </location>
</feature>
<evidence type="ECO:0000313" key="9">
    <source>
        <dbReference type="Proteomes" id="UP000464577"/>
    </source>
</evidence>
<dbReference type="InterPro" id="IPR033985">
    <property type="entry name" value="SusD-like_N"/>
</dbReference>
<dbReference type="CDD" id="cd08977">
    <property type="entry name" value="SusD"/>
    <property type="match status" value="1"/>
</dbReference>
<organism evidence="8 9">
    <name type="scientific">Spirosoma endbachense</name>
    <dbReference type="NCBI Taxonomy" id="2666025"/>
    <lineage>
        <taxon>Bacteria</taxon>
        <taxon>Pseudomonadati</taxon>
        <taxon>Bacteroidota</taxon>
        <taxon>Cytophagia</taxon>
        <taxon>Cytophagales</taxon>
        <taxon>Cytophagaceae</taxon>
        <taxon>Spirosoma</taxon>
    </lineage>
</organism>
<comment type="subcellular location">
    <subcellularLocation>
        <location evidence="1">Cell outer membrane</location>
    </subcellularLocation>
</comment>
<dbReference type="Proteomes" id="UP000464577">
    <property type="component" value="Chromosome"/>
</dbReference>
<evidence type="ECO:0000256" key="3">
    <source>
        <dbReference type="ARBA" id="ARBA00022729"/>
    </source>
</evidence>
<dbReference type="Pfam" id="PF07980">
    <property type="entry name" value="SusD_RagB"/>
    <property type="match status" value="1"/>
</dbReference>
<keyword evidence="3" id="KW-0732">Signal</keyword>
<accession>A0A6P1W6L9</accession>